<dbReference type="EMBL" id="AQQW01000005">
    <property type="protein sequence ID" value="ETW12817.1"/>
    <property type="molecule type" value="Genomic_DNA"/>
</dbReference>
<dbReference type="eggNOG" id="ENOG5033NRM">
    <property type="taxonomic scope" value="Bacteria"/>
</dbReference>
<feature type="compositionally biased region" description="Acidic residues" evidence="1">
    <location>
        <begin position="182"/>
        <end position="192"/>
    </location>
</feature>
<organism evidence="2 3">
    <name type="scientific">Roseivivax marinus</name>
    <dbReference type="NCBI Taxonomy" id="1379903"/>
    <lineage>
        <taxon>Bacteria</taxon>
        <taxon>Pseudomonadati</taxon>
        <taxon>Pseudomonadota</taxon>
        <taxon>Alphaproteobacteria</taxon>
        <taxon>Rhodobacterales</taxon>
        <taxon>Roseobacteraceae</taxon>
        <taxon>Roseivivax</taxon>
    </lineage>
</organism>
<evidence type="ECO:0000313" key="2">
    <source>
        <dbReference type="EMBL" id="ETW12817.1"/>
    </source>
</evidence>
<accession>W4HJA7</accession>
<comment type="caution">
    <text evidence="2">The sequence shown here is derived from an EMBL/GenBank/DDBJ whole genome shotgun (WGS) entry which is preliminary data.</text>
</comment>
<feature type="compositionally biased region" description="Basic and acidic residues" evidence="1">
    <location>
        <begin position="129"/>
        <end position="142"/>
    </location>
</feature>
<evidence type="ECO:0000256" key="1">
    <source>
        <dbReference type="SAM" id="MobiDB-lite"/>
    </source>
</evidence>
<feature type="compositionally biased region" description="Basic and acidic residues" evidence="1">
    <location>
        <begin position="88"/>
        <end position="117"/>
    </location>
</feature>
<dbReference type="STRING" id="1379903.ATO8_09748"/>
<proteinExistence type="predicted"/>
<dbReference type="AlphaFoldDB" id="W4HJA7"/>
<sequence>MSMRKGRRELFSSPAFDEARRRGWANSLETRANAPKCGAKSRTTGEPCKQPVKEEGKRCRYHGGATPKGKDWHRRQWPRKGAPMSKLAQKERALRRRDREADERRAAMTPEEREQHERYRRGARPGTPGEREQAARGRRIAEEVQDLLARSPAPSDEAQRLAAQLQELEERRRRAAGHPDNEPDDDIPEIFR</sequence>
<feature type="region of interest" description="Disordered" evidence="1">
    <location>
        <begin position="1"/>
        <end position="192"/>
    </location>
</feature>
<name>W4HJA7_9RHOB</name>
<dbReference type="Proteomes" id="UP000019063">
    <property type="component" value="Unassembled WGS sequence"/>
</dbReference>
<evidence type="ECO:0000313" key="3">
    <source>
        <dbReference type="Proteomes" id="UP000019063"/>
    </source>
</evidence>
<dbReference type="RefSeq" id="WP_131618156.1">
    <property type="nucleotide sequence ID" value="NZ_AQQW01000005.1"/>
</dbReference>
<feature type="compositionally biased region" description="Basic and acidic residues" evidence="1">
    <location>
        <begin position="168"/>
        <end position="181"/>
    </location>
</feature>
<gene>
    <name evidence="2" type="ORF">ATO8_09748</name>
</gene>
<keyword evidence="3" id="KW-1185">Reference proteome</keyword>
<reference evidence="2 3" key="1">
    <citation type="journal article" date="2014" name="Antonie Van Leeuwenhoek">
        <title>Roseivivax atlanticus sp. nov., isolated from surface seawater of the Atlantic Ocean.</title>
        <authorList>
            <person name="Li G."/>
            <person name="Lai Q."/>
            <person name="Liu X."/>
            <person name="Sun F."/>
            <person name="Shao Z."/>
        </authorList>
    </citation>
    <scope>NUCLEOTIDE SEQUENCE [LARGE SCALE GENOMIC DNA]</scope>
    <source>
        <strain evidence="2 3">22II-s10s</strain>
    </source>
</reference>
<protein>
    <submittedName>
        <fullName evidence="2">Uncharacterized protein</fullName>
    </submittedName>
</protein>